<dbReference type="InterPro" id="IPR007627">
    <property type="entry name" value="RNA_pol_sigma70_r2"/>
</dbReference>
<comment type="subunit">
    <text evidence="7">Interacts with the RNA polymerase core enzyme.</text>
</comment>
<sequence>MDRISDLGNLSYGSRSIFAVLNCTSYVSRRFFRMTTSLQPAYALVPGANLEAYVHTVNSIPLLTPEQERELAESLYYEQDLGAARQMVLAHLRFVVHIARSYSGYGLAQADLIQEGNVGLMKAVKRFNPEMGVRLVSFAVHWIKAEIHEFILRNWRIVKVATTKAQRKLFFNLRSQKKRLAWLNNEEVHRVAESLGVEPREVREMESRLTGHDMAFDPAAEADDDSAFQSPANYLEDHRYDPARQLEDADWSDNSNHNLHEALEVLDDRSRDILYQRWLAEEKATLHDLAQKYNVSAERIRQLEKSAMNKLKLSIAA</sequence>
<dbReference type="InterPro" id="IPR050813">
    <property type="entry name" value="Sigma-70_Factor"/>
</dbReference>
<dbReference type="InterPro" id="IPR013324">
    <property type="entry name" value="RNA_pol_sigma_r3/r4-like"/>
</dbReference>
<dbReference type="GO" id="GO:0003677">
    <property type="term" value="F:DNA binding"/>
    <property type="evidence" value="ECO:0007669"/>
    <property type="project" value="UniProtKB-UniRule"/>
</dbReference>
<dbReference type="InterPro" id="IPR009042">
    <property type="entry name" value="RNA_pol_sigma70_r1_2"/>
</dbReference>
<dbReference type="Gene3D" id="1.10.10.10">
    <property type="entry name" value="Winged helix-like DNA-binding domain superfamily/Winged helix DNA-binding domain"/>
    <property type="match status" value="1"/>
</dbReference>
<evidence type="ECO:0000256" key="5">
    <source>
        <dbReference type="ARBA" id="ARBA00023125"/>
    </source>
</evidence>
<feature type="short sequence motif" description="Interaction with polymerase core subunit RpoC" evidence="7">
    <location>
        <begin position="111"/>
        <end position="114"/>
    </location>
</feature>
<comment type="caution">
    <text evidence="11">The sequence shown here is derived from an EMBL/GenBank/DDBJ whole genome shotgun (WGS) entry which is preliminary data.</text>
</comment>
<dbReference type="PRINTS" id="PR00046">
    <property type="entry name" value="SIGMA70FCT"/>
</dbReference>
<evidence type="ECO:0000256" key="1">
    <source>
        <dbReference type="ARBA" id="ARBA00022490"/>
    </source>
</evidence>
<comment type="similarity">
    <text evidence="7">Belongs to the sigma-70 factor family. RpoH subfamily.</text>
</comment>
<dbReference type="Pfam" id="PF04542">
    <property type="entry name" value="Sigma70_r2"/>
    <property type="match status" value="1"/>
</dbReference>
<dbReference type="PANTHER" id="PTHR30376:SF3">
    <property type="entry name" value="RNA POLYMERASE SIGMA FACTOR RPOH"/>
    <property type="match status" value="1"/>
</dbReference>
<evidence type="ECO:0000256" key="4">
    <source>
        <dbReference type="ARBA" id="ARBA00023082"/>
    </source>
</evidence>
<dbReference type="GO" id="GO:0009408">
    <property type="term" value="P:response to heat"/>
    <property type="evidence" value="ECO:0007669"/>
    <property type="project" value="UniProtKB-UniRule"/>
</dbReference>
<feature type="region of interest" description="Sigma-70 factor domain-2" evidence="7">
    <location>
        <begin position="87"/>
        <end position="156"/>
    </location>
</feature>
<evidence type="ECO:0000313" key="12">
    <source>
        <dbReference type="Proteomes" id="UP000276587"/>
    </source>
</evidence>
<protein>
    <recommendedName>
        <fullName evidence="7 8">RNA polymerase sigma factor RpoH</fullName>
    </recommendedName>
    <alternativeName>
        <fullName evidence="7">RNA polymerase sigma-32 factor</fullName>
    </alternativeName>
</protein>
<keyword evidence="2 7" id="KW-0805">Transcription regulation</keyword>
<evidence type="ECO:0000259" key="9">
    <source>
        <dbReference type="PROSITE" id="PS00715"/>
    </source>
</evidence>
<dbReference type="InterPro" id="IPR007630">
    <property type="entry name" value="RNA_pol_sigma70_r4"/>
</dbReference>
<feature type="domain" description="RNA polymerase sigma-70" evidence="10">
    <location>
        <begin position="285"/>
        <end position="311"/>
    </location>
</feature>
<dbReference type="AlphaFoldDB" id="A0A3M4B8W9"/>
<reference evidence="11 12" key="1">
    <citation type="submission" date="2018-08" db="EMBL/GenBank/DDBJ databases">
        <title>Recombination of ecologically and evolutionarily significant loci maintains genetic cohesion in the Pseudomonas syringae species complex.</title>
        <authorList>
            <person name="Dillon M."/>
            <person name="Thakur S."/>
            <person name="Almeida R.N.D."/>
            <person name="Weir B.S."/>
            <person name="Guttman D.S."/>
        </authorList>
    </citation>
    <scope>NUCLEOTIDE SEQUENCE [LARGE SCALE GENOMIC DNA]</scope>
    <source>
        <strain evidence="11 12">ICMP 3555</strain>
    </source>
</reference>
<keyword evidence="12" id="KW-1185">Reference proteome</keyword>
<dbReference type="GO" id="GO:0016987">
    <property type="term" value="F:sigma factor activity"/>
    <property type="evidence" value="ECO:0007669"/>
    <property type="project" value="UniProtKB-UniRule"/>
</dbReference>
<proteinExistence type="inferred from homology"/>
<evidence type="ECO:0000259" key="10">
    <source>
        <dbReference type="PROSITE" id="PS00716"/>
    </source>
</evidence>
<dbReference type="NCBIfam" id="NF005143">
    <property type="entry name" value="PRK06596.1"/>
    <property type="match status" value="1"/>
</dbReference>
<evidence type="ECO:0000256" key="8">
    <source>
        <dbReference type="NCBIfam" id="TIGR02392"/>
    </source>
</evidence>
<dbReference type="Gene3D" id="1.20.120.1810">
    <property type="match status" value="1"/>
</dbReference>
<dbReference type="PANTHER" id="PTHR30376">
    <property type="entry name" value="SIGMA FACTOR RPOH HEAT SHOCK RELATED"/>
    <property type="match status" value="1"/>
</dbReference>
<feature type="domain" description="RNA polymerase sigma-70" evidence="9">
    <location>
        <begin position="111"/>
        <end position="124"/>
    </location>
</feature>
<dbReference type="PROSITE" id="PS00715">
    <property type="entry name" value="SIGMA70_1"/>
    <property type="match status" value="1"/>
</dbReference>
<dbReference type="InterPro" id="IPR014284">
    <property type="entry name" value="RNA_pol_sigma-70_dom"/>
</dbReference>
<dbReference type="SUPFAM" id="SSF88659">
    <property type="entry name" value="Sigma3 and sigma4 domains of RNA polymerase sigma factors"/>
    <property type="match status" value="1"/>
</dbReference>
<dbReference type="InterPro" id="IPR013325">
    <property type="entry name" value="RNA_pol_sigma_r2"/>
</dbReference>
<keyword evidence="6 7" id="KW-0804">Transcription</keyword>
<evidence type="ECO:0000256" key="3">
    <source>
        <dbReference type="ARBA" id="ARBA00023016"/>
    </source>
</evidence>
<dbReference type="Pfam" id="PF04545">
    <property type="entry name" value="Sigma70_r4"/>
    <property type="match status" value="1"/>
</dbReference>
<keyword evidence="3 7" id="KW-0346">Stress response</keyword>
<evidence type="ECO:0000256" key="2">
    <source>
        <dbReference type="ARBA" id="ARBA00023015"/>
    </source>
</evidence>
<dbReference type="NCBIfam" id="TIGR02937">
    <property type="entry name" value="sigma70-ECF"/>
    <property type="match status" value="1"/>
</dbReference>
<dbReference type="GO" id="GO:0006352">
    <property type="term" value="P:DNA-templated transcription initiation"/>
    <property type="evidence" value="ECO:0007669"/>
    <property type="project" value="UniProtKB-UniRule"/>
</dbReference>
<dbReference type="GO" id="GO:0005737">
    <property type="term" value="C:cytoplasm"/>
    <property type="evidence" value="ECO:0007669"/>
    <property type="project" value="UniProtKB-SubCell"/>
</dbReference>
<name>A0A3M4B8W9_PSEMA</name>
<dbReference type="NCBIfam" id="TIGR02392">
    <property type="entry name" value="rpoH_proteo"/>
    <property type="match status" value="1"/>
</dbReference>
<feature type="DNA-binding region" description="H-T-H motif" evidence="7">
    <location>
        <begin position="286"/>
        <end position="305"/>
    </location>
</feature>
<keyword evidence="4 7" id="KW-0731">Sigma factor</keyword>
<dbReference type="CDD" id="cd06171">
    <property type="entry name" value="Sigma70_r4"/>
    <property type="match status" value="1"/>
</dbReference>
<comment type="subcellular location">
    <subcellularLocation>
        <location evidence="7">Cytoplasm</location>
    </subcellularLocation>
</comment>
<comment type="caution">
    <text evidence="7">Lacks conserved residue(s) required for the propagation of feature annotation.</text>
</comment>
<dbReference type="PROSITE" id="PS00716">
    <property type="entry name" value="SIGMA70_2"/>
    <property type="match status" value="1"/>
</dbReference>
<dbReference type="HAMAP" id="MF_00961">
    <property type="entry name" value="Sigma70_RpoH"/>
    <property type="match status" value="1"/>
</dbReference>
<organism evidence="11 12">
    <name type="scientific">Pseudomonas marginalis pv. marginalis</name>
    <dbReference type="NCBI Taxonomy" id="97473"/>
    <lineage>
        <taxon>Bacteria</taxon>
        <taxon>Pseudomonadati</taxon>
        <taxon>Pseudomonadota</taxon>
        <taxon>Gammaproteobacteria</taxon>
        <taxon>Pseudomonadales</taxon>
        <taxon>Pseudomonadaceae</taxon>
        <taxon>Pseudomonas</taxon>
    </lineage>
</organism>
<comment type="function">
    <text evidence="7">Sigma factors are initiation factors that promote the attachment of RNA polymerase to specific initiation sites and are then released. This sigma factor is involved in regulation of expression of heat shock genes.</text>
</comment>
<dbReference type="FunFam" id="1.10.10.10:FF:000285">
    <property type="entry name" value="RNA polymerase sigma factor RpoH"/>
    <property type="match status" value="1"/>
</dbReference>
<dbReference type="EMBL" id="RBQF01000018">
    <property type="protein sequence ID" value="RMP14965.1"/>
    <property type="molecule type" value="Genomic_DNA"/>
</dbReference>
<dbReference type="FunFam" id="1.20.120.1810:FF:000001">
    <property type="entry name" value="RNA polymerase sigma factor RpoH"/>
    <property type="match status" value="1"/>
</dbReference>
<evidence type="ECO:0000256" key="6">
    <source>
        <dbReference type="ARBA" id="ARBA00023163"/>
    </source>
</evidence>
<dbReference type="InterPro" id="IPR012759">
    <property type="entry name" value="RNA_pol_sigma_RpoH_proteobac"/>
</dbReference>
<evidence type="ECO:0000313" key="11">
    <source>
        <dbReference type="EMBL" id="RMP14965.1"/>
    </source>
</evidence>
<accession>A0A3M4B8W9</accession>
<dbReference type="Pfam" id="PF00140">
    <property type="entry name" value="Sigma70_r1_2"/>
    <property type="match status" value="1"/>
</dbReference>
<dbReference type="Proteomes" id="UP000276587">
    <property type="component" value="Unassembled WGS sequence"/>
</dbReference>
<gene>
    <name evidence="7" type="primary">rpoH</name>
    <name evidence="11" type="ORF">ALQ29_05158</name>
</gene>
<dbReference type="InterPro" id="IPR036388">
    <property type="entry name" value="WH-like_DNA-bd_sf"/>
</dbReference>
<evidence type="ECO:0000256" key="7">
    <source>
        <dbReference type="HAMAP-Rule" id="MF_00961"/>
    </source>
</evidence>
<dbReference type="InterPro" id="IPR000943">
    <property type="entry name" value="RNA_pol_sigma70"/>
</dbReference>
<keyword evidence="1 7" id="KW-0963">Cytoplasm</keyword>
<dbReference type="SUPFAM" id="SSF88946">
    <property type="entry name" value="Sigma2 domain of RNA polymerase sigma factors"/>
    <property type="match status" value="1"/>
</dbReference>
<keyword evidence="5 7" id="KW-0238">DNA-binding</keyword>